<dbReference type="PANTHER" id="PTHR31363:SF0">
    <property type="entry name" value="TRAF3-INTERACTING PROTEIN 1"/>
    <property type="match status" value="1"/>
</dbReference>
<reference evidence="15" key="1">
    <citation type="journal article" date="2023" name="Commun. Biol.">
        <title>Genome analysis of Parmales, the sister group of diatoms, reveals the evolutionary specialization of diatoms from phago-mixotrophs to photoautotrophs.</title>
        <authorList>
            <person name="Ban H."/>
            <person name="Sato S."/>
            <person name="Yoshikawa S."/>
            <person name="Yamada K."/>
            <person name="Nakamura Y."/>
            <person name="Ichinomiya M."/>
            <person name="Sato N."/>
            <person name="Blanc-Mathieu R."/>
            <person name="Endo H."/>
            <person name="Kuwata A."/>
            <person name="Ogata H."/>
        </authorList>
    </citation>
    <scope>NUCLEOTIDE SEQUENCE [LARGE SCALE GENOMIC DNA]</scope>
    <source>
        <strain evidence="15">NIES 3700</strain>
    </source>
</reference>
<feature type="region of interest" description="Disordered" evidence="11">
    <location>
        <begin position="143"/>
        <end position="270"/>
    </location>
</feature>
<comment type="subcellular location">
    <subcellularLocation>
        <location evidence="2">Cytoplasm</location>
        <location evidence="2">Cytoskeleton</location>
        <location evidence="2">Cilium axoneme</location>
    </subcellularLocation>
    <subcellularLocation>
        <location evidence="1">Cytoplasm</location>
        <location evidence="1">Cytoskeleton</location>
        <location evidence="1">Cilium basal body</location>
    </subcellularLocation>
</comment>
<protein>
    <recommendedName>
        <fullName evidence="9">TRAF3-interacting protein 1</fullName>
    </recommendedName>
</protein>
<evidence type="ECO:0000256" key="3">
    <source>
        <dbReference type="ARBA" id="ARBA00022490"/>
    </source>
</evidence>
<dbReference type="OrthoDB" id="10258914at2759"/>
<feature type="compositionally biased region" description="Low complexity" evidence="11">
    <location>
        <begin position="242"/>
        <end position="256"/>
    </location>
</feature>
<evidence type="ECO:0000259" key="12">
    <source>
        <dbReference type="Pfam" id="PF10243"/>
    </source>
</evidence>
<dbReference type="Gene3D" id="1.10.418.50">
    <property type="entry name" value="Microtubule-binding protein MIP-T3"/>
    <property type="match status" value="2"/>
</dbReference>
<evidence type="ECO:0000256" key="6">
    <source>
        <dbReference type="ARBA" id="ARBA00023212"/>
    </source>
</evidence>
<evidence type="ECO:0000256" key="2">
    <source>
        <dbReference type="ARBA" id="ARBA00004430"/>
    </source>
</evidence>
<dbReference type="Proteomes" id="UP001165122">
    <property type="component" value="Unassembled WGS sequence"/>
</dbReference>
<keyword evidence="3" id="KW-0963">Cytoplasm</keyword>
<dbReference type="PANTHER" id="PTHR31363">
    <property type="entry name" value="TRAF3-INTERACTING PROTEIN 1"/>
    <property type="match status" value="1"/>
</dbReference>
<dbReference type="EMBL" id="BRXW01000552">
    <property type="protein sequence ID" value="GMH65572.1"/>
    <property type="molecule type" value="Genomic_DNA"/>
</dbReference>
<dbReference type="GO" id="GO:0048731">
    <property type="term" value="P:system development"/>
    <property type="evidence" value="ECO:0007669"/>
    <property type="project" value="UniProtKB-ARBA"/>
</dbReference>
<evidence type="ECO:0000256" key="11">
    <source>
        <dbReference type="SAM" id="MobiDB-lite"/>
    </source>
</evidence>
<name>A0A9W7A9V7_9STRA</name>
<feature type="compositionally biased region" description="Acidic residues" evidence="11">
    <location>
        <begin position="495"/>
        <end position="508"/>
    </location>
</feature>
<evidence type="ECO:0000256" key="10">
    <source>
        <dbReference type="SAM" id="Coils"/>
    </source>
</evidence>
<evidence type="ECO:0000256" key="9">
    <source>
        <dbReference type="ARBA" id="ARBA00070492"/>
    </source>
</evidence>
<feature type="region of interest" description="Disordered" evidence="11">
    <location>
        <begin position="381"/>
        <end position="508"/>
    </location>
</feature>
<keyword evidence="6" id="KW-0206">Cytoskeleton</keyword>
<dbReference type="InterPro" id="IPR018799">
    <property type="entry name" value="TRAF3IP1"/>
</dbReference>
<dbReference type="GO" id="GO:0048513">
    <property type="term" value="P:animal organ development"/>
    <property type="evidence" value="ECO:0007669"/>
    <property type="project" value="UniProtKB-ARBA"/>
</dbReference>
<dbReference type="GO" id="GO:0036064">
    <property type="term" value="C:ciliary basal body"/>
    <property type="evidence" value="ECO:0007669"/>
    <property type="project" value="TreeGrafter"/>
</dbReference>
<evidence type="ECO:0000313" key="15">
    <source>
        <dbReference type="Proteomes" id="UP001165122"/>
    </source>
</evidence>
<dbReference type="InterPro" id="IPR040468">
    <property type="entry name" value="TRAF3IP1_N"/>
</dbReference>
<feature type="compositionally biased region" description="Polar residues" evidence="11">
    <location>
        <begin position="469"/>
        <end position="483"/>
    </location>
</feature>
<organism evidence="14 15">
    <name type="scientific">Triparma laevis f. longispina</name>
    <dbReference type="NCBI Taxonomy" id="1714387"/>
    <lineage>
        <taxon>Eukaryota</taxon>
        <taxon>Sar</taxon>
        <taxon>Stramenopiles</taxon>
        <taxon>Ochrophyta</taxon>
        <taxon>Bolidophyceae</taxon>
        <taxon>Parmales</taxon>
        <taxon>Triparmaceae</taxon>
        <taxon>Triparma</taxon>
    </lineage>
</organism>
<feature type="compositionally biased region" description="Polar residues" evidence="11">
    <location>
        <begin position="439"/>
        <end position="456"/>
    </location>
</feature>
<feature type="domain" description="TRAF3-interacting protein 1 N-terminal" evidence="12">
    <location>
        <begin position="22"/>
        <end position="131"/>
    </location>
</feature>
<sequence>MAILKQIASNCCIKMEDAIVDVQNSLGVLFKKPKCSEKLLNKPPFRFLHDCVTATMNSVSTGFCQNLYSDFDLDSSNIKEKQAKIDFLNKIINLVGICLGEQLDIRSTKVVAGLEPLNTNIFLAHLGRVATDDSLDHADAVERTQANETPGDGRIPKKEEGPDVAEAKSPDRPSAAPAAQNKSLDEEPEPEQAKSPAPTDSAALFAEEAKKASDVPSTRSGTRSGKRNGEQTSDSGLGPDVGLGKSSPGKGASSAPNLDSEIDACNSDPGRTREMVEKVVQKPKCSDKLLNKPPFRFLHDLISAVIINTGFASDLYSEDQMDSKNVKEKPAKIDYLEKIIKHVGANLNTIVDARPAKIVAGLEAENTCRFLQLLALAAANQGGPSDNADTKGMDDRQTFNEPNDAKSPAPVAAPKHSSPAPAAAPSKSEPTARDPSPAKETTPTSTSDSQPKSMRPTTARRRPPKVKENTSAVSVQETVTVNKTAKKAAIMKEGEGDDDDFFKDDDDDDADGLGGEAKFVDANDLKGKNVSKLVQNIVAEQEEEKRQQDGEEKVDDGKKGIKLSLNLKKSSAAAVGGMSISDMENLTKAVQRLVMSTAPLGKCMDYVQEDLSQMQKEGAKWSSHFRNNIDAFTEAQKRTSAEIEPLRATLLDLEDQVEEIKEKIAGKKLNISKNDAKIKTLLRAVVSN</sequence>
<dbReference type="Pfam" id="PF17749">
    <property type="entry name" value="MIP-T3_C"/>
    <property type="match status" value="1"/>
</dbReference>
<proteinExistence type="inferred from homology"/>
<feature type="domain" description="TRAF3-interacting protein 1 C-terminal" evidence="13">
    <location>
        <begin position="533"/>
        <end position="685"/>
    </location>
</feature>
<feature type="coiled-coil region" evidence="10">
    <location>
        <begin position="643"/>
        <end position="670"/>
    </location>
</feature>
<dbReference type="GO" id="GO:0042073">
    <property type="term" value="P:intraciliary transport"/>
    <property type="evidence" value="ECO:0007669"/>
    <property type="project" value="TreeGrafter"/>
</dbReference>
<evidence type="ECO:0000256" key="1">
    <source>
        <dbReference type="ARBA" id="ARBA00004120"/>
    </source>
</evidence>
<evidence type="ECO:0000256" key="8">
    <source>
        <dbReference type="ARBA" id="ARBA00043971"/>
    </source>
</evidence>
<keyword evidence="4" id="KW-0970">Cilium biogenesis/degradation</keyword>
<evidence type="ECO:0000256" key="7">
    <source>
        <dbReference type="ARBA" id="ARBA00023273"/>
    </source>
</evidence>
<feature type="compositionally biased region" description="Low complexity" evidence="11">
    <location>
        <begin position="405"/>
        <end position="429"/>
    </location>
</feature>
<dbReference type="AlphaFoldDB" id="A0A9W7A9V7"/>
<dbReference type="GO" id="GO:0060271">
    <property type="term" value="P:cilium assembly"/>
    <property type="evidence" value="ECO:0007669"/>
    <property type="project" value="TreeGrafter"/>
</dbReference>
<evidence type="ECO:0000256" key="4">
    <source>
        <dbReference type="ARBA" id="ARBA00022794"/>
    </source>
</evidence>
<dbReference type="FunFam" id="1.10.418.50:FF:000001">
    <property type="entry name" value="TRAF3-interacting protein 1 isoform X1"/>
    <property type="match status" value="2"/>
</dbReference>
<dbReference type="GO" id="GO:0005930">
    <property type="term" value="C:axoneme"/>
    <property type="evidence" value="ECO:0007669"/>
    <property type="project" value="UniProtKB-SubCell"/>
</dbReference>
<keyword evidence="15" id="KW-1185">Reference proteome</keyword>
<keyword evidence="7" id="KW-0966">Cell projection</keyword>
<dbReference type="Pfam" id="PF10243">
    <property type="entry name" value="MIP-T3"/>
    <property type="match status" value="2"/>
</dbReference>
<evidence type="ECO:0000313" key="14">
    <source>
        <dbReference type="EMBL" id="GMH65572.1"/>
    </source>
</evidence>
<dbReference type="InterPro" id="IPR042576">
    <property type="entry name" value="TRAF3IP1_N_sf"/>
</dbReference>
<evidence type="ECO:0000259" key="13">
    <source>
        <dbReference type="Pfam" id="PF17749"/>
    </source>
</evidence>
<accession>A0A9W7A9V7</accession>
<feature type="domain" description="TRAF3-interacting protein 1 N-terminal" evidence="12">
    <location>
        <begin position="271"/>
        <end position="379"/>
    </location>
</feature>
<comment type="caution">
    <text evidence="14">The sequence shown here is derived from an EMBL/GenBank/DDBJ whole genome shotgun (WGS) entry which is preliminary data.</text>
</comment>
<feature type="compositionally biased region" description="Basic and acidic residues" evidence="11">
    <location>
        <begin position="154"/>
        <end position="171"/>
    </location>
</feature>
<dbReference type="GO" id="GO:0070507">
    <property type="term" value="P:regulation of microtubule cytoskeleton organization"/>
    <property type="evidence" value="ECO:0007669"/>
    <property type="project" value="TreeGrafter"/>
</dbReference>
<feature type="compositionally biased region" description="Basic and acidic residues" evidence="11">
    <location>
        <begin position="388"/>
        <end position="398"/>
    </location>
</feature>
<comment type="similarity">
    <text evidence="8">Belongs to the TRAF3IP1 family.</text>
</comment>
<dbReference type="InterPro" id="IPR041476">
    <property type="entry name" value="TRAF3IP1_C"/>
</dbReference>
<keyword evidence="5 10" id="KW-0175">Coiled coil</keyword>
<evidence type="ECO:0000256" key="5">
    <source>
        <dbReference type="ARBA" id="ARBA00023054"/>
    </source>
</evidence>
<gene>
    <name evidence="14" type="ORF">TrLO_g8865</name>
</gene>
<dbReference type="GO" id="GO:0008017">
    <property type="term" value="F:microtubule binding"/>
    <property type="evidence" value="ECO:0007669"/>
    <property type="project" value="InterPro"/>
</dbReference>
<dbReference type="GO" id="GO:0030992">
    <property type="term" value="C:intraciliary transport particle B"/>
    <property type="evidence" value="ECO:0007669"/>
    <property type="project" value="TreeGrafter"/>
</dbReference>